<feature type="region of interest" description="Disordered" evidence="4">
    <location>
        <begin position="1"/>
        <end position="29"/>
    </location>
</feature>
<dbReference type="AlphaFoldDB" id="A0A5C4U0Y3"/>
<proteinExistence type="predicted"/>
<keyword evidence="3" id="KW-0804">Transcription</keyword>
<keyword evidence="2" id="KW-0238">DNA-binding</keyword>
<feature type="compositionally biased region" description="Basic and acidic residues" evidence="4">
    <location>
        <begin position="11"/>
        <end position="20"/>
    </location>
</feature>
<protein>
    <submittedName>
        <fullName evidence="5">Helix-turn-helix transcriptional regulator</fullName>
    </submittedName>
</protein>
<reference evidence="5 6" key="1">
    <citation type="submission" date="2019-06" db="EMBL/GenBank/DDBJ databases">
        <authorList>
            <person name="Li J."/>
        </authorList>
    </citation>
    <scope>NUCLEOTIDE SEQUENCE [LARGE SCALE GENOMIC DNA]</scope>
    <source>
        <strain evidence="5 6">LMG 28165</strain>
    </source>
</reference>
<evidence type="ECO:0000256" key="4">
    <source>
        <dbReference type="SAM" id="MobiDB-lite"/>
    </source>
</evidence>
<evidence type="ECO:0000313" key="6">
    <source>
        <dbReference type="Proteomes" id="UP000312032"/>
    </source>
</evidence>
<dbReference type="PRINTS" id="PR00035">
    <property type="entry name" value="HTHGNTR"/>
</dbReference>
<dbReference type="InterPro" id="IPR000524">
    <property type="entry name" value="Tscrpt_reg_HTH_GntR"/>
</dbReference>
<dbReference type="SUPFAM" id="SSF46785">
    <property type="entry name" value="Winged helix' DNA-binding domain"/>
    <property type="match status" value="1"/>
</dbReference>
<evidence type="ECO:0000313" key="5">
    <source>
        <dbReference type="EMBL" id="TNL94145.1"/>
    </source>
</evidence>
<dbReference type="InterPro" id="IPR036388">
    <property type="entry name" value="WH-like_DNA-bd_sf"/>
</dbReference>
<dbReference type="CDD" id="cd00090">
    <property type="entry name" value="HTH_ARSR"/>
    <property type="match status" value="1"/>
</dbReference>
<dbReference type="GO" id="GO:0003677">
    <property type="term" value="F:DNA binding"/>
    <property type="evidence" value="ECO:0007669"/>
    <property type="project" value="UniProtKB-KW"/>
</dbReference>
<sequence>MATMGRKGGKKAAERWKNDPNGEYAQSQREVLEAANKRRTLQGQGTRGRVLSIYSQTIFDTGKAPSARQIAEELGCERSTVARHISVLRKAGLIDS</sequence>
<dbReference type="InterPro" id="IPR036390">
    <property type="entry name" value="WH_DNA-bd_sf"/>
</dbReference>
<keyword evidence="6" id="KW-1185">Reference proteome</keyword>
<gene>
    <name evidence="5" type="ORF">FHE74_10535</name>
</gene>
<evidence type="ECO:0000256" key="1">
    <source>
        <dbReference type="ARBA" id="ARBA00023015"/>
    </source>
</evidence>
<name>A0A5C4U0Y3_9CORY</name>
<accession>A0A5C4U0Y3</accession>
<keyword evidence="1" id="KW-0805">Transcription regulation</keyword>
<dbReference type="GO" id="GO:0003700">
    <property type="term" value="F:DNA-binding transcription factor activity"/>
    <property type="evidence" value="ECO:0007669"/>
    <property type="project" value="InterPro"/>
</dbReference>
<organism evidence="5 6">
    <name type="scientific">Corynebacterium tapiri</name>
    <dbReference type="NCBI Taxonomy" id="1448266"/>
    <lineage>
        <taxon>Bacteria</taxon>
        <taxon>Bacillati</taxon>
        <taxon>Actinomycetota</taxon>
        <taxon>Actinomycetes</taxon>
        <taxon>Mycobacteriales</taxon>
        <taxon>Corynebacteriaceae</taxon>
        <taxon>Corynebacterium</taxon>
    </lineage>
</organism>
<dbReference type="Proteomes" id="UP000312032">
    <property type="component" value="Unassembled WGS sequence"/>
</dbReference>
<comment type="caution">
    <text evidence="5">The sequence shown here is derived from an EMBL/GenBank/DDBJ whole genome shotgun (WGS) entry which is preliminary data.</text>
</comment>
<dbReference type="OrthoDB" id="5146809at2"/>
<evidence type="ECO:0000256" key="3">
    <source>
        <dbReference type="ARBA" id="ARBA00023163"/>
    </source>
</evidence>
<dbReference type="Gene3D" id="1.10.10.10">
    <property type="entry name" value="Winged helix-like DNA-binding domain superfamily/Winged helix DNA-binding domain"/>
    <property type="match status" value="1"/>
</dbReference>
<dbReference type="EMBL" id="VDHJ01000029">
    <property type="protein sequence ID" value="TNL94145.1"/>
    <property type="molecule type" value="Genomic_DNA"/>
</dbReference>
<dbReference type="Pfam" id="PF12840">
    <property type="entry name" value="HTH_20"/>
    <property type="match status" value="1"/>
</dbReference>
<dbReference type="InterPro" id="IPR011991">
    <property type="entry name" value="ArsR-like_HTH"/>
</dbReference>
<evidence type="ECO:0000256" key="2">
    <source>
        <dbReference type="ARBA" id="ARBA00023125"/>
    </source>
</evidence>